<evidence type="ECO:0000313" key="2">
    <source>
        <dbReference type="EMBL" id="CAB3801195.1"/>
    </source>
</evidence>
<dbReference type="RefSeq" id="WP_217468641.1">
    <property type="nucleotide sequence ID" value="NZ_CADIKI010000016.1"/>
</dbReference>
<organism evidence="2 3">
    <name type="scientific">Paraburkholderia fynbosensis</name>
    <dbReference type="NCBI Taxonomy" id="1200993"/>
    <lineage>
        <taxon>Bacteria</taxon>
        <taxon>Pseudomonadati</taxon>
        <taxon>Pseudomonadota</taxon>
        <taxon>Betaproteobacteria</taxon>
        <taxon>Burkholderiales</taxon>
        <taxon>Burkholderiaceae</taxon>
        <taxon>Paraburkholderia</taxon>
    </lineage>
</organism>
<sequence length="293" mass="33245">MDIRPLHTDDDYRAALAEVSALVDQEPESGTPEGNRLEILSILIEHYEDAIGTAHLLRSPANAAHLERSITQLRGIIRTPVRPVSVDNMSESVRDTAMTGYNTDFALWAEEQALKLRAGMLTELDRENIAEELESLARALRREVVDRLARLLQNLVQWHFLDGVRLPAWYVAITDERDMIPRILDDAPSLRATLSETFADAWQEARERASGATGLSDRIFPEACPYSPSQALDAAFWPEWNTRQEGPTRLEQLRGSVRRYDNPTGSVWPGDGPEYQESMRAQWDDRDRPKENP</sequence>
<evidence type="ECO:0000313" key="3">
    <source>
        <dbReference type="Proteomes" id="UP000494252"/>
    </source>
</evidence>
<reference evidence="2 3" key="1">
    <citation type="submission" date="2020-04" db="EMBL/GenBank/DDBJ databases">
        <authorList>
            <person name="De Canck E."/>
        </authorList>
    </citation>
    <scope>NUCLEOTIDE SEQUENCE [LARGE SCALE GENOMIC DNA]</scope>
    <source>
        <strain evidence="2 3">LMG 27177</strain>
    </source>
</reference>
<feature type="region of interest" description="Disordered" evidence="1">
    <location>
        <begin position="255"/>
        <end position="293"/>
    </location>
</feature>
<protein>
    <submittedName>
        <fullName evidence="2">Uncharacterized protein</fullName>
    </submittedName>
</protein>
<dbReference type="Proteomes" id="UP000494252">
    <property type="component" value="Unassembled WGS sequence"/>
</dbReference>
<dbReference type="Gene3D" id="1.20.1220.20">
    <property type="entry name" value="Uncharcterised protein PF01724"/>
    <property type="match status" value="1"/>
</dbReference>
<gene>
    <name evidence="2" type="ORF">LMG27177_04994</name>
</gene>
<dbReference type="PANTHER" id="PTHR34235">
    <property type="entry name" value="SLR1203 PROTEIN-RELATED"/>
    <property type="match status" value="1"/>
</dbReference>
<dbReference type="Pfam" id="PF01724">
    <property type="entry name" value="DUF29"/>
    <property type="match status" value="1"/>
</dbReference>
<dbReference type="EMBL" id="CADIKI010000016">
    <property type="protein sequence ID" value="CAB3801195.1"/>
    <property type="molecule type" value="Genomic_DNA"/>
</dbReference>
<dbReference type="InterPro" id="IPR002636">
    <property type="entry name" value="DUF29"/>
</dbReference>
<evidence type="ECO:0000256" key="1">
    <source>
        <dbReference type="SAM" id="MobiDB-lite"/>
    </source>
</evidence>
<dbReference type="AlphaFoldDB" id="A0A6J5GKH9"/>
<name>A0A6J5GKH9_9BURK</name>
<feature type="compositionally biased region" description="Basic and acidic residues" evidence="1">
    <location>
        <begin position="282"/>
        <end position="293"/>
    </location>
</feature>
<keyword evidence="3" id="KW-1185">Reference proteome</keyword>
<accession>A0A6J5GKH9</accession>
<dbReference type="Gene3D" id="6.10.250.330">
    <property type="match status" value="1"/>
</dbReference>
<proteinExistence type="predicted"/>